<dbReference type="AlphaFoldDB" id="A0A1B2DIY3"/>
<dbReference type="RefSeq" id="WP_099518865.1">
    <property type="nucleotide sequence ID" value="NZ_CP016808.1"/>
</dbReference>
<name>A0A1B2DIY3_9BACL</name>
<dbReference type="EMBL" id="CP016808">
    <property type="protein sequence ID" value="ANY67684.1"/>
    <property type="molecule type" value="Genomic_DNA"/>
</dbReference>
<sequence length="64" mass="7473">MTTEAKRDKHAAEYAKTPHLMLLDLAEIAAGNDRLRRMWLGNYFRVADERKRRNRKFARGANAV</sequence>
<reference evidence="1" key="1">
    <citation type="submission" date="2016-08" db="EMBL/GenBank/DDBJ databases">
        <title>Complete Genome Seqeunce of Paenibacillus sp. BIHB 4019 from tea rhizoplane.</title>
        <authorList>
            <person name="Thakur R."/>
            <person name="Swarnkar M.K."/>
            <person name="Gulati A."/>
        </authorList>
    </citation>
    <scope>NUCLEOTIDE SEQUENCE [LARGE SCALE GENOMIC DNA]</scope>
    <source>
        <strain evidence="1">BIHB4019</strain>
    </source>
</reference>
<accession>A0A1B2DIY3</accession>
<proteinExistence type="predicted"/>
<gene>
    <name evidence="1" type="ORF">BBD42_15330</name>
</gene>
<protein>
    <submittedName>
        <fullName evidence="1">Uncharacterized protein</fullName>
    </submittedName>
</protein>
<evidence type="ECO:0000313" key="1">
    <source>
        <dbReference type="EMBL" id="ANY67684.1"/>
    </source>
</evidence>
<organism evidence="1">
    <name type="scientific">Paenibacillus sp. BIHB 4019</name>
    <dbReference type="NCBI Taxonomy" id="1870819"/>
    <lineage>
        <taxon>Bacteria</taxon>
        <taxon>Bacillati</taxon>
        <taxon>Bacillota</taxon>
        <taxon>Bacilli</taxon>
        <taxon>Bacillales</taxon>
        <taxon>Paenibacillaceae</taxon>
        <taxon>Paenibacillus</taxon>
    </lineage>
</organism>